<dbReference type="AlphaFoldDB" id="A0A409W6T0"/>
<reference evidence="2 3" key="1">
    <citation type="journal article" date="2018" name="Evol. Lett.">
        <title>Horizontal gene cluster transfer increased hallucinogenic mushroom diversity.</title>
        <authorList>
            <person name="Reynolds H.T."/>
            <person name="Vijayakumar V."/>
            <person name="Gluck-Thaler E."/>
            <person name="Korotkin H.B."/>
            <person name="Matheny P.B."/>
            <person name="Slot J.C."/>
        </authorList>
    </citation>
    <scope>NUCLEOTIDE SEQUENCE [LARGE SCALE GENOMIC DNA]</scope>
    <source>
        <strain evidence="2 3">SRW20</strain>
    </source>
</reference>
<dbReference type="OrthoDB" id="3130940at2759"/>
<accession>A0A409W6T0</accession>
<dbReference type="InParanoid" id="A0A409W6T0"/>
<evidence type="ECO:0000313" key="3">
    <source>
        <dbReference type="Proteomes" id="UP000284706"/>
    </source>
</evidence>
<evidence type="ECO:0000313" key="2">
    <source>
        <dbReference type="EMBL" id="PPQ74241.1"/>
    </source>
</evidence>
<organism evidence="2 3">
    <name type="scientific">Gymnopilus dilepis</name>
    <dbReference type="NCBI Taxonomy" id="231916"/>
    <lineage>
        <taxon>Eukaryota</taxon>
        <taxon>Fungi</taxon>
        <taxon>Dikarya</taxon>
        <taxon>Basidiomycota</taxon>
        <taxon>Agaricomycotina</taxon>
        <taxon>Agaricomycetes</taxon>
        <taxon>Agaricomycetidae</taxon>
        <taxon>Agaricales</taxon>
        <taxon>Agaricineae</taxon>
        <taxon>Hymenogastraceae</taxon>
        <taxon>Gymnopilus</taxon>
    </lineage>
</organism>
<comment type="caution">
    <text evidence="2">The sequence shown here is derived from an EMBL/GenBank/DDBJ whole genome shotgun (WGS) entry which is preliminary data.</text>
</comment>
<proteinExistence type="predicted"/>
<name>A0A409W6T0_9AGAR</name>
<protein>
    <submittedName>
        <fullName evidence="2">Uncharacterized protein</fullName>
    </submittedName>
</protein>
<sequence>MVKPSKLVKHLVLEDAKFDCFKTAAQFFSQASTEGRLGDFLNAVRRIHRDRWPDEEEIDLEKISLSLAIASMSCTPSQDPKLHWETVLDLEYDRIHRPSLRDIARRRGYEHYDWPTTAHEMMMATTTGTDPLKKADEVSKDGIDNHANGVESGDGSSRSADNGADLDFFKPFNIRELLGADAELFLPGLMEAPAIIRAPR</sequence>
<gene>
    <name evidence="2" type="ORF">CVT26_004437</name>
</gene>
<dbReference type="Proteomes" id="UP000284706">
    <property type="component" value="Unassembled WGS sequence"/>
</dbReference>
<evidence type="ECO:0000256" key="1">
    <source>
        <dbReference type="SAM" id="MobiDB-lite"/>
    </source>
</evidence>
<dbReference type="EMBL" id="NHYE01005354">
    <property type="protein sequence ID" value="PPQ74241.1"/>
    <property type="molecule type" value="Genomic_DNA"/>
</dbReference>
<keyword evidence="3" id="KW-1185">Reference proteome</keyword>
<feature type="region of interest" description="Disordered" evidence="1">
    <location>
        <begin position="135"/>
        <end position="160"/>
    </location>
</feature>
<feature type="compositionally biased region" description="Basic and acidic residues" evidence="1">
    <location>
        <begin position="135"/>
        <end position="144"/>
    </location>
</feature>